<sequence length="329" mass="35739">MSGGRRSSASMRRWFPTGVKERKTSTVTAPSSSFQVENRRHSKTELQPPSSTNPPPAVLDNVSEESVDVVLPPPMEQLPELPKQDSEQMADKPGDDQSPPQFIESRTSTPPLLTRPPVPAPVIHANEASGAIPLSIDVNYDKYMNISISPNSQGRVGGADESSLNCSVEELHLVDLPEVCGALDAREGLGQVPDLRGLPRGFQSGSLRLHGSVRVASQFIPHQETGGNFHEVTASLQRRLVKAISSHDDPQSSPDVLSGSCLSLGSSGLLFQKCHLMLFDRCLVIASPAMECRLEETRRSARDEAQKSIRLVCQFKYAISLNNTLLVVS</sequence>
<accession>A0ABD2QMX3</accession>
<gene>
    <name evidence="2" type="ORF">Ciccas_000415</name>
</gene>
<comment type="caution">
    <text evidence="2">The sequence shown here is derived from an EMBL/GenBank/DDBJ whole genome shotgun (WGS) entry which is preliminary data.</text>
</comment>
<dbReference type="EMBL" id="JBJKFK010000022">
    <property type="protein sequence ID" value="KAL3320889.1"/>
    <property type="molecule type" value="Genomic_DNA"/>
</dbReference>
<feature type="compositionally biased region" description="Basic and acidic residues" evidence="1">
    <location>
        <begin position="82"/>
        <end position="95"/>
    </location>
</feature>
<evidence type="ECO:0000256" key="1">
    <source>
        <dbReference type="SAM" id="MobiDB-lite"/>
    </source>
</evidence>
<reference evidence="2 3" key="1">
    <citation type="submission" date="2024-11" db="EMBL/GenBank/DDBJ databases">
        <title>Adaptive evolution of stress response genes in parasites aligns with host niche diversity.</title>
        <authorList>
            <person name="Hahn C."/>
            <person name="Resl P."/>
        </authorList>
    </citation>
    <scope>NUCLEOTIDE SEQUENCE [LARGE SCALE GENOMIC DNA]</scope>
    <source>
        <strain evidence="2">EGGRZ-B1_66</strain>
        <tissue evidence="2">Body</tissue>
    </source>
</reference>
<protein>
    <submittedName>
        <fullName evidence="2">Uncharacterized protein</fullName>
    </submittedName>
</protein>
<evidence type="ECO:0000313" key="2">
    <source>
        <dbReference type="EMBL" id="KAL3320889.1"/>
    </source>
</evidence>
<name>A0ABD2QMX3_9PLAT</name>
<feature type="compositionally biased region" description="Polar residues" evidence="1">
    <location>
        <begin position="25"/>
        <end position="36"/>
    </location>
</feature>
<dbReference type="AlphaFoldDB" id="A0ABD2QMX3"/>
<feature type="region of interest" description="Disordered" evidence="1">
    <location>
        <begin position="1"/>
        <end position="116"/>
    </location>
</feature>
<proteinExistence type="predicted"/>
<dbReference type="Proteomes" id="UP001626550">
    <property type="component" value="Unassembled WGS sequence"/>
</dbReference>
<organism evidence="2 3">
    <name type="scientific">Cichlidogyrus casuarinus</name>
    <dbReference type="NCBI Taxonomy" id="1844966"/>
    <lineage>
        <taxon>Eukaryota</taxon>
        <taxon>Metazoa</taxon>
        <taxon>Spiralia</taxon>
        <taxon>Lophotrochozoa</taxon>
        <taxon>Platyhelminthes</taxon>
        <taxon>Monogenea</taxon>
        <taxon>Monopisthocotylea</taxon>
        <taxon>Dactylogyridea</taxon>
        <taxon>Ancyrocephalidae</taxon>
        <taxon>Cichlidogyrus</taxon>
    </lineage>
</organism>
<evidence type="ECO:0000313" key="3">
    <source>
        <dbReference type="Proteomes" id="UP001626550"/>
    </source>
</evidence>
<keyword evidence="3" id="KW-1185">Reference proteome</keyword>
<feature type="compositionally biased region" description="Low complexity" evidence="1">
    <location>
        <begin position="1"/>
        <end position="13"/>
    </location>
</feature>